<dbReference type="RefSeq" id="WP_184172911.1">
    <property type="nucleotide sequence ID" value="NZ_JACHGF010000002.1"/>
</dbReference>
<proteinExistence type="predicted"/>
<gene>
    <name evidence="1" type="ORF">HNQ92_001606</name>
</gene>
<comment type="caution">
    <text evidence="1">The sequence shown here is derived from an EMBL/GenBank/DDBJ whole genome shotgun (WGS) entry which is preliminary data.</text>
</comment>
<evidence type="ECO:0000313" key="2">
    <source>
        <dbReference type="Proteomes" id="UP000557307"/>
    </source>
</evidence>
<dbReference type="Pfam" id="PF13692">
    <property type="entry name" value="Glyco_trans_1_4"/>
    <property type="match status" value="1"/>
</dbReference>
<dbReference type="SUPFAM" id="SSF53756">
    <property type="entry name" value="UDP-Glycosyltransferase/glycogen phosphorylase"/>
    <property type="match status" value="1"/>
</dbReference>
<name>A0A840TU08_9BACT</name>
<reference evidence="1 2" key="1">
    <citation type="submission" date="2020-08" db="EMBL/GenBank/DDBJ databases">
        <title>Genomic Encyclopedia of Type Strains, Phase IV (KMG-IV): sequencing the most valuable type-strain genomes for metagenomic binning, comparative biology and taxonomic classification.</title>
        <authorList>
            <person name="Goeker M."/>
        </authorList>
    </citation>
    <scope>NUCLEOTIDE SEQUENCE [LARGE SCALE GENOMIC DNA]</scope>
    <source>
        <strain evidence="1 2">DSM 105074</strain>
    </source>
</reference>
<organism evidence="1 2">
    <name type="scientific">Rhabdobacter roseus</name>
    <dbReference type="NCBI Taxonomy" id="1655419"/>
    <lineage>
        <taxon>Bacteria</taxon>
        <taxon>Pseudomonadati</taxon>
        <taxon>Bacteroidota</taxon>
        <taxon>Cytophagia</taxon>
        <taxon>Cytophagales</taxon>
        <taxon>Cytophagaceae</taxon>
        <taxon>Rhabdobacter</taxon>
    </lineage>
</organism>
<sequence length="405" mass="45634">MISQKVLFISHDANRAGSQLLLLQLMRLLKKEGVPMHLLLGEGGELETEFRKIVEVTRIPRIQPTYQMPGKLLKATGLLNKVKNFQNEKESSLLRSKLERLDIGLVFVNSIANAKLYAQQLTYLHHLPTVLFVHELGMSVKMYTEKNDLDILLKKSNHLIAVAQAVANHYIQHYAYPADSVSIFTLIDHQRIDRQLQEAQPNLLERTFNIPVDALVIGGCGNAEWRKGNDIFNWVARIVLQKTNPLPVYFVWVGAGPQHEIYQLISSDIERMGLADKIILIPPTAQALDYISRFDVLLLSSREDPYPLVVMEAALNEIPVVCFEGAGGAPELIEQDAGFVVPYMDISAASNALVQLIQNADQRLKMGQKARQKVLERHNTTESVRKVKAIIEKYLILPVSETHNP</sequence>
<keyword evidence="1" id="KW-0808">Transferase</keyword>
<dbReference type="AlphaFoldDB" id="A0A840TU08"/>
<dbReference type="PANTHER" id="PTHR12526">
    <property type="entry name" value="GLYCOSYLTRANSFERASE"/>
    <property type="match status" value="1"/>
</dbReference>
<dbReference type="Proteomes" id="UP000557307">
    <property type="component" value="Unassembled WGS sequence"/>
</dbReference>
<dbReference type="Gene3D" id="3.40.50.2000">
    <property type="entry name" value="Glycogen Phosphorylase B"/>
    <property type="match status" value="2"/>
</dbReference>
<evidence type="ECO:0000313" key="1">
    <source>
        <dbReference type="EMBL" id="MBB5283480.1"/>
    </source>
</evidence>
<accession>A0A840TU08</accession>
<protein>
    <submittedName>
        <fullName evidence="1">Glycosyltransferase involved in cell wall biosynthesis</fullName>
    </submittedName>
</protein>
<keyword evidence="2" id="KW-1185">Reference proteome</keyword>
<dbReference type="CDD" id="cd03801">
    <property type="entry name" value="GT4_PimA-like"/>
    <property type="match status" value="1"/>
</dbReference>
<dbReference type="GO" id="GO:0016740">
    <property type="term" value="F:transferase activity"/>
    <property type="evidence" value="ECO:0007669"/>
    <property type="project" value="UniProtKB-KW"/>
</dbReference>
<dbReference type="EMBL" id="JACHGF010000002">
    <property type="protein sequence ID" value="MBB5283480.1"/>
    <property type="molecule type" value="Genomic_DNA"/>
</dbReference>